<dbReference type="Gene3D" id="3.40.630.30">
    <property type="match status" value="1"/>
</dbReference>
<keyword evidence="3" id="KW-1185">Reference proteome</keyword>
<dbReference type="InterPro" id="IPR016181">
    <property type="entry name" value="Acyl_CoA_acyltransferase"/>
</dbReference>
<evidence type="ECO:0000313" key="3">
    <source>
        <dbReference type="Proteomes" id="UP000572680"/>
    </source>
</evidence>
<dbReference type="SUPFAM" id="SSF55729">
    <property type="entry name" value="Acyl-CoA N-acyltransferases (Nat)"/>
    <property type="match status" value="1"/>
</dbReference>
<dbReference type="CDD" id="cd04301">
    <property type="entry name" value="NAT_SF"/>
    <property type="match status" value="1"/>
</dbReference>
<keyword evidence="2" id="KW-0808">Transferase</keyword>
<dbReference type="PROSITE" id="PS51186">
    <property type="entry name" value="GNAT"/>
    <property type="match status" value="1"/>
</dbReference>
<accession>A0A7W3LY91</accession>
<comment type="caution">
    <text evidence="2">The sequence shown here is derived from an EMBL/GenBank/DDBJ whole genome shotgun (WGS) entry which is preliminary data.</text>
</comment>
<evidence type="ECO:0000259" key="1">
    <source>
        <dbReference type="PROSITE" id="PS51186"/>
    </source>
</evidence>
<evidence type="ECO:0000313" key="2">
    <source>
        <dbReference type="EMBL" id="MBA8956417.1"/>
    </source>
</evidence>
<dbReference type="Pfam" id="PF13508">
    <property type="entry name" value="Acetyltransf_7"/>
    <property type="match status" value="1"/>
</dbReference>
<sequence length="227" mass="23928">MPSLDRIPNITPERLVTGWAAAHGSRVRGMAEGEGEQVRGLWEPLGLDPGALAALDDPDTGRLLPVGLRHGQEALLAELGARAADGDTLRTLAGLSAVLVAQDRTGRIVGALQAVPPGGLLARAVDRGVPPAQALTAVLAVVRIRAVAVAEHARGQGIGAALLHRCLQLYFRLGYHLAYGGFPEGSGLERYYARLGFEVAAPGEGIPLSLPFGISPEPGERLFHRWR</sequence>
<dbReference type="InterPro" id="IPR000182">
    <property type="entry name" value="GNAT_dom"/>
</dbReference>
<name>A0A7W3LY91_ACTNM</name>
<reference evidence="2 3" key="1">
    <citation type="submission" date="2020-08" db="EMBL/GenBank/DDBJ databases">
        <title>Genomic Encyclopedia of Type Strains, Phase IV (KMG-IV): sequencing the most valuable type-strain genomes for metagenomic binning, comparative biology and taxonomic classification.</title>
        <authorList>
            <person name="Goeker M."/>
        </authorList>
    </citation>
    <scope>NUCLEOTIDE SEQUENCE [LARGE SCALE GENOMIC DNA]</scope>
    <source>
        <strain evidence="2 3">DSM 44197</strain>
    </source>
</reference>
<dbReference type="RefSeq" id="WP_182848327.1">
    <property type="nucleotide sequence ID" value="NZ_BAAALP010000048.1"/>
</dbReference>
<protein>
    <submittedName>
        <fullName evidence="2">GNAT superfamily N-acetyltransferase</fullName>
    </submittedName>
</protein>
<organism evidence="2 3">
    <name type="scientific">Actinomadura namibiensis</name>
    <dbReference type="NCBI Taxonomy" id="182080"/>
    <lineage>
        <taxon>Bacteria</taxon>
        <taxon>Bacillati</taxon>
        <taxon>Actinomycetota</taxon>
        <taxon>Actinomycetes</taxon>
        <taxon>Streptosporangiales</taxon>
        <taxon>Thermomonosporaceae</taxon>
        <taxon>Actinomadura</taxon>
    </lineage>
</organism>
<feature type="domain" description="N-acetyltransferase" evidence="1">
    <location>
        <begin position="59"/>
        <end position="217"/>
    </location>
</feature>
<gene>
    <name evidence="2" type="ORF">HNR61_008099</name>
</gene>
<dbReference type="EMBL" id="JACJIA010000015">
    <property type="protein sequence ID" value="MBA8956417.1"/>
    <property type="molecule type" value="Genomic_DNA"/>
</dbReference>
<proteinExistence type="predicted"/>
<dbReference type="AlphaFoldDB" id="A0A7W3LY91"/>
<dbReference type="GO" id="GO:0016747">
    <property type="term" value="F:acyltransferase activity, transferring groups other than amino-acyl groups"/>
    <property type="evidence" value="ECO:0007669"/>
    <property type="project" value="InterPro"/>
</dbReference>
<dbReference type="Proteomes" id="UP000572680">
    <property type="component" value="Unassembled WGS sequence"/>
</dbReference>